<proteinExistence type="predicted"/>
<dbReference type="InterPro" id="IPR034660">
    <property type="entry name" value="DinB/YfiT-like"/>
</dbReference>
<dbReference type="Pfam" id="PF07609">
    <property type="entry name" value="DUF1572"/>
    <property type="match status" value="1"/>
</dbReference>
<keyword evidence="2" id="KW-1185">Reference proteome</keyword>
<dbReference type="Proteomes" id="UP000199008">
    <property type="component" value="Unassembled WGS sequence"/>
</dbReference>
<gene>
    <name evidence="1" type="ORF">SAMN05216216_10917</name>
</gene>
<evidence type="ECO:0000313" key="1">
    <source>
        <dbReference type="EMBL" id="SDK76201.1"/>
    </source>
</evidence>
<evidence type="ECO:0008006" key="3">
    <source>
        <dbReference type="Google" id="ProtNLM"/>
    </source>
</evidence>
<evidence type="ECO:0000313" key="2">
    <source>
        <dbReference type="Proteomes" id="UP000199008"/>
    </source>
</evidence>
<accession>A0A1G9EJI2</accession>
<dbReference type="EMBL" id="FNFY01000009">
    <property type="protein sequence ID" value="SDK76201.1"/>
    <property type="molecule type" value="Genomic_DNA"/>
</dbReference>
<dbReference type="AlphaFoldDB" id="A0A1G9EJI2"/>
<dbReference type="RefSeq" id="WP_092985887.1">
    <property type="nucleotide sequence ID" value="NZ_FNFY01000009.1"/>
</dbReference>
<sequence>MNIEERYLNTVIEKFKDVKNLGDRTIEQLTESELQWSMNEESNSIAVIMKHLSGNMISRWSDFLTSDGEKESRDRDSEFTDDGASRQEMLEHWELGWETLLGTLSNLEGEDLRKTVRIRSEEHVVIEAIERQMSHYSYHIGQIVYIGKQIKGDDFDTLTIPKGQSEQYLNKMKRKYDK</sequence>
<name>A0A1G9EJI2_9BACL</name>
<reference evidence="2" key="1">
    <citation type="submission" date="2016-10" db="EMBL/GenBank/DDBJ databases">
        <authorList>
            <person name="Varghese N."/>
            <person name="Submissions S."/>
        </authorList>
    </citation>
    <scope>NUCLEOTIDE SEQUENCE [LARGE SCALE GENOMIC DNA]</scope>
    <source>
        <strain evidence="2">CGMCC 1.8895</strain>
    </source>
</reference>
<dbReference type="Gene3D" id="1.20.120.450">
    <property type="entry name" value="dinb family like domain"/>
    <property type="match status" value="1"/>
</dbReference>
<dbReference type="SUPFAM" id="SSF109854">
    <property type="entry name" value="DinB/YfiT-like putative metalloenzymes"/>
    <property type="match status" value="1"/>
</dbReference>
<protein>
    <recommendedName>
        <fullName evidence="3">DUF1572 domain-containing protein</fullName>
    </recommendedName>
</protein>
<dbReference type="STRING" id="576118.SAMN05216216_10917"/>
<organism evidence="1 2">
    <name type="scientific">Lacicoccus qingdaonensis</name>
    <dbReference type="NCBI Taxonomy" id="576118"/>
    <lineage>
        <taxon>Bacteria</taxon>
        <taxon>Bacillati</taxon>
        <taxon>Bacillota</taxon>
        <taxon>Bacilli</taxon>
        <taxon>Bacillales</taxon>
        <taxon>Salinicoccaceae</taxon>
        <taxon>Lacicoccus</taxon>
    </lineage>
</organism>
<dbReference type="OrthoDB" id="68731at2"/>
<dbReference type="InterPro" id="IPR011466">
    <property type="entry name" value="DUF1572"/>
</dbReference>